<gene>
    <name evidence="2" type="ORF">SEPCBS57363_001442</name>
</gene>
<proteinExistence type="predicted"/>
<reference evidence="2 3" key="1">
    <citation type="submission" date="2024-01" db="EMBL/GenBank/DDBJ databases">
        <authorList>
            <person name="Allen C."/>
            <person name="Tagirdzhanova G."/>
        </authorList>
    </citation>
    <scope>NUCLEOTIDE SEQUENCE [LARGE SCALE GENOMIC DNA]</scope>
    <source>
        <strain evidence="2 3">CBS 573.63</strain>
    </source>
</reference>
<keyword evidence="1" id="KW-1133">Transmembrane helix</keyword>
<name>A0ABP0DBZ8_9PEZI</name>
<evidence type="ECO:0000256" key="1">
    <source>
        <dbReference type="SAM" id="Phobius"/>
    </source>
</evidence>
<feature type="transmembrane region" description="Helical" evidence="1">
    <location>
        <begin position="80"/>
        <end position="100"/>
    </location>
</feature>
<accession>A0ABP0DBZ8</accession>
<sequence>MAPHYSLSAYTAPIARMTTSAMDLAHAEFHSQHLPTVTSLGLISTSSVSSTVSSTLTMLPSIPDMPGFVGTGATANGHQINVAVIVIFCVVAVILLAAAYGMTRHLQKMESDNTTMGNNQPRNIFRMQRKQLFSGRHRRPPSLELRALRRSPVYTTRPAPLKRLPGSRSWNMSSKNLHLDSSF</sequence>
<keyword evidence="1" id="KW-0472">Membrane</keyword>
<dbReference type="Proteomes" id="UP001642501">
    <property type="component" value="Unassembled WGS sequence"/>
</dbReference>
<dbReference type="EMBL" id="CAWUOM010000015">
    <property type="protein sequence ID" value="CAK7265166.1"/>
    <property type="molecule type" value="Genomic_DNA"/>
</dbReference>
<evidence type="ECO:0000313" key="2">
    <source>
        <dbReference type="EMBL" id="CAK7265166.1"/>
    </source>
</evidence>
<keyword evidence="3" id="KW-1185">Reference proteome</keyword>
<keyword evidence="1" id="KW-0812">Transmembrane</keyword>
<evidence type="ECO:0000313" key="3">
    <source>
        <dbReference type="Proteomes" id="UP001642501"/>
    </source>
</evidence>
<organism evidence="2 3">
    <name type="scientific">Sporothrix epigloea</name>
    <dbReference type="NCBI Taxonomy" id="1892477"/>
    <lineage>
        <taxon>Eukaryota</taxon>
        <taxon>Fungi</taxon>
        <taxon>Dikarya</taxon>
        <taxon>Ascomycota</taxon>
        <taxon>Pezizomycotina</taxon>
        <taxon>Sordariomycetes</taxon>
        <taxon>Sordariomycetidae</taxon>
        <taxon>Ophiostomatales</taxon>
        <taxon>Ophiostomataceae</taxon>
        <taxon>Sporothrix</taxon>
    </lineage>
</organism>
<protein>
    <submittedName>
        <fullName evidence="2">Uncharacterized protein</fullName>
    </submittedName>
</protein>
<comment type="caution">
    <text evidence="2">The sequence shown here is derived from an EMBL/GenBank/DDBJ whole genome shotgun (WGS) entry which is preliminary data.</text>
</comment>